<keyword evidence="2" id="KW-0456">Lyase</keyword>
<dbReference type="Proteomes" id="UP000324241">
    <property type="component" value="Unassembled WGS sequence"/>
</dbReference>
<dbReference type="PANTHER" id="PTHR10067">
    <property type="entry name" value="PHOSPHATIDYLSERINE DECARBOXYLASE"/>
    <property type="match status" value="1"/>
</dbReference>
<dbReference type="GeneID" id="54327855"/>
<evidence type="ECO:0000256" key="1">
    <source>
        <dbReference type="ARBA" id="ARBA00022793"/>
    </source>
</evidence>
<organism evidence="4 5">
    <name type="scientific">Aspergillus tanneri</name>
    <dbReference type="NCBI Taxonomy" id="1220188"/>
    <lineage>
        <taxon>Eukaryota</taxon>
        <taxon>Fungi</taxon>
        <taxon>Dikarya</taxon>
        <taxon>Ascomycota</taxon>
        <taxon>Pezizomycotina</taxon>
        <taxon>Eurotiomycetes</taxon>
        <taxon>Eurotiomycetidae</taxon>
        <taxon>Eurotiales</taxon>
        <taxon>Aspergillaceae</taxon>
        <taxon>Aspergillus</taxon>
        <taxon>Aspergillus subgen. Circumdati</taxon>
    </lineage>
</organism>
<sequence length="455" mass="50663">MATGSILHGYGRWMPEDFGLRRAWISTLLDQTDGLIPPTLGDRQPNPVDEFRQLIENDSTLYMLANAMFEEIPTKAPYDKDPTTLKKQVRNYKTMLYLFNTLLTRVPEWFVQNGVPSGLIGFPFNIIVDWPMGTVSGRQFFLDPRVNKCLERILNKWGEYLKNRNGGNQALIIAGWSKPEAIKQLENKANEVTGIARKFDQLFEFPAGGTPQNFFNYACWDDFFTRKFKTDVRPLDPSAVVNACESFPLAFDTDVSRRNTFWLKGTPYSLRDMLGAKEDGEVANYVQRFVGGAVYQAFLSADSYHCWHAPVKGEVVYRTVLKGTYYAETAAAGFGGSSGPDPAGPDLSQRYITHVATRGVLIINTDVQDGANIGLVAFIPVGMSEVSTCKWEDSLMVGTVVDKGDLVGAFHGGGSTHCLVFERKAVEKLQFNPKAQYPEIASVNLGVRSELAKVV</sequence>
<dbReference type="Pfam" id="PF02666">
    <property type="entry name" value="PS_Dcarbxylase"/>
    <property type="match status" value="1"/>
</dbReference>
<evidence type="ECO:0000256" key="2">
    <source>
        <dbReference type="ARBA" id="ARBA00023239"/>
    </source>
</evidence>
<dbReference type="AlphaFoldDB" id="A0A5M9N3W0"/>
<feature type="domain" description="L-tryptophan decarboxylase PsiD-like" evidence="3">
    <location>
        <begin position="47"/>
        <end position="182"/>
    </location>
</feature>
<dbReference type="GO" id="GO:0004609">
    <property type="term" value="F:phosphatidylserine decarboxylase activity"/>
    <property type="evidence" value="ECO:0007669"/>
    <property type="project" value="InterPro"/>
</dbReference>
<proteinExistence type="predicted"/>
<dbReference type="RefSeq" id="XP_033428618.1">
    <property type="nucleotide sequence ID" value="XM_033569812.1"/>
</dbReference>
<dbReference type="OrthoDB" id="5973539at2759"/>
<dbReference type="PANTHER" id="PTHR10067:SF9">
    <property type="entry name" value="PHOSPHATIDYLSERINE DECARBOXYLASE FAMILY PROTEIN (AFU_ORTHOLOGUE AFUA_7G01730)"/>
    <property type="match status" value="1"/>
</dbReference>
<keyword evidence="1" id="KW-0210">Decarboxylase</keyword>
<dbReference type="VEuPathDB" id="FungiDB:EYZ11_010991"/>
<dbReference type="EMBL" id="QUQM01000003">
    <property type="protein sequence ID" value="KAA8649257.1"/>
    <property type="molecule type" value="Genomic_DNA"/>
</dbReference>
<name>A0A5M9N3W0_9EURO</name>
<dbReference type="Pfam" id="PF12588">
    <property type="entry name" value="PSDC"/>
    <property type="match status" value="1"/>
</dbReference>
<dbReference type="GO" id="GO:0005739">
    <property type="term" value="C:mitochondrion"/>
    <property type="evidence" value="ECO:0007669"/>
    <property type="project" value="TreeGrafter"/>
</dbReference>
<dbReference type="GO" id="GO:0006646">
    <property type="term" value="P:phosphatidylethanolamine biosynthetic process"/>
    <property type="evidence" value="ECO:0007669"/>
    <property type="project" value="TreeGrafter"/>
</dbReference>
<evidence type="ECO:0000313" key="4">
    <source>
        <dbReference type="EMBL" id="KAA8649257.1"/>
    </source>
</evidence>
<evidence type="ECO:0000259" key="3">
    <source>
        <dbReference type="Pfam" id="PF12588"/>
    </source>
</evidence>
<dbReference type="InterPro" id="IPR003817">
    <property type="entry name" value="PS_Dcarbxylase"/>
</dbReference>
<evidence type="ECO:0000313" key="5">
    <source>
        <dbReference type="Proteomes" id="UP000324241"/>
    </source>
</evidence>
<protein>
    <recommendedName>
        <fullName evidence="3">L-tryptophan decarboxylase PsiD-like domain-containing protein</fullName>
    </recommendedName>
</protein>
<accession>A0A5M9N3W0</accession>
<reference evidence="4 5" key="1">
    <citation type="submission" date="2019-08" db="EMBL/GenBank/DDBJ databases">
        <title>The genome sequence of a newly discovered highly antifungal drug resistant Aspergillus species, Aspergillus tanneri NIH 1004.</title>
        <authorList>
            <person name="Mounaud S."/>
            <person name="Singh I."/>
            <person name="Joardar V."/>
            <person name="Pakala S."/>
            <person name="Pakala S."/>
            <person name="Venepally P."/>
            <person name="Chung J.K."/>
            <person name="Losada L."/>
            <person name="Nierman W.C."/>
        </authorList>
    </citation>
    <scope>NUCLEOTIDE SEQUENCE [LARGE SCALE GENOMIC DNA]</scope>
    <source>
        <strain evidence="4 5">NIH1004</strain>
    </source>
</reference>
<dbReference type="InterPro" id="IPR022237">
    <property type="entry name" value="PsiD-like"/>
</dbReference>
<gene>
    <name evidence="4" type="ORF">ATNIH1004_005153</name>
</gene>
<comment type="caution">
    <text evidence="4">The sequence shown here is derived from an EMBL/GenBank/DDBJ whole genome shotgun (WGS) entry which is preliminary data.</text>
</comment>